<reference evidence="3" key="1">
    <citation type="submission" date="2017-11" db="EMBL/GenBank/DDBJ databases">
        <authorList>
            <person name="Kuznetsova I."/>
            <person name="Sazanova A."/>
            <person name="Chirak E."/>
            <person name="Safronova V."/>
            <person name="Willems A."/>
        </authorList>
    </citation>
    <scope>NUCLEOTIDE SEQUENCE [LARGE SCALE GENOMIC DNA]</scope>
    <source>
        <strain evidence="3">STM 196</strain>
    </source>
</reference>
<dbReference type="InterPro" id="IPR025272">
    <property type="entry name" value="SocA_Panacea"/>
</dbReference>
<evidence type="ECO:0000313" key="3">
    <source>
        <dbReference type="Proteomes" id="UP000241444"/>
    </source>
</evidence>
<comment type="caution">
    <text evidence="2">The sequence shown here is derived from an EMBL/GenBank/DDBJ whole genome shotgun (WGS) entry which is preliminary data.</text>
</comment>
<evidence type="ECO:0000313" key="2">
    <source>
        <dbReference type="EMBL" id="PSH68538.1"/>
    </source>
</evidence>
<dbReference type="Pfam" id="PF13274">
    <property type="entry name" value="SocA_Panacea"/>
    <property type="match status" value="1"/>
</dbReference>
<proteinExistence type="predicted"/>
<accession>A0A2P7BPX7</accession>
<dbReference type="AlphaFoldDB" id="A0A2P7BPX7"/>
<name>A0A2P7BPX7_9HYPH</name>
<dbReference type="RefSeq" id="WP_106711572.1">
    <property type="nucleotide sequence ID" value="NZ_PGGO01000008.1"/>
</dbReference>
<organism evidence="2 3">
    <name type="scientific">Phyllobacterium brassicacearum</name>
    <dbReference type="NCBI Taxonomy" id="314235"/>
    <lineage>
        <taxon>Bacteria</taxon>
        <taxon>Pseudomonadati</taxon>
        <taxon>Pseudomonadota</taxon>
        <taxon>Alphaproteobacteria</taxon>
        <taxon>Hyphomicrobiales</taxon>
        <taxon>Phyllobacteriaceae</taxon>
        <taxon>Phyllobacterium</taxon>
    </lineage>
</organism>
<keyword evidence="3" id="KW-1185">Reference proteome</keyword>
<dbReference type="EMBL" id="PGGO01000008">
    <property type="protein sequence ID" value="PSH68538.1"/>
    <property type="molecule type" value="Genomic_DNA"/>
</dbReference>
<sequence>MFAPGAQDASNLLADYLLAETRERGEVITPLKLQKLMFYADAWHLALHDVDITQEKFKAWVHGPVLISQYHRFKEYRWMPITKEVVRPEVEEALKLHLDEIIDIFGSESAVALERMTHKETPWLEARGDLPADEVCENYISKATTKQFYRDLAKDN</sequence>
<feature type="domain" description="Antitoxin SocA-like Panacea" evidence="1">
    <location>
        <begin position="33"/>
        <end position="123"/>
    </location>
</feature>
<dbReference type="Proteomes" id="UP000241444">
    <property type="component" value="Unassembled WGS sequence"/>
</dbReference>
<evidence type="ECO:0000259" key="1">
    <source>
        <dbReference type="Pfam" id="PF13274"/>
    </source>
</evidence>
<gene>
    <name evidence="2" type="ORF">CU102_12290</name>
</gene>
<dbReference type="OrthoDB" id="9799173at2"/>
<protein>
    <recommendedName>
        <fullName evidence="1">Antitoxin SocA-like Panacea domain-containing protein</fullName>
    </recommendedName>
</protein>